<sequence length="97" mass="11251">MRVKGVKKKPGCSWVEVNKRIHVLIKEVYAYLDEMLLKLRQAGYVPNLRWALVRDDGAREAENETRLGHPKAKSVSAIYQFKADTPILEFMYSDTRL</sequence>
<dbReference type="AlphaFoldDB" id="A0AAN8V5N6"/>
<dbReference type="EMBL" id="JBAMMX010000018">
    <property type="protein sequence ID" value="KAK6923182.1"/>
    <property type="molecule type" value="Genomic_DNA"/>
</dbReference>
<name>A0AAN8V5N6_9MAGN</name>
<organism evidence="1 2">
    <name type="scientific">Dillenia turbinata</name>
    <dbReference type="NCBI Taxonomy" id="194707"/>
    <lineage>
        <taxon>Eukaryota</taxon>
        <taxon>Viridiplantae</taxon>
        <taxon>Streptophyta</taxon>
        <taxon>Embryophyta</taxon>
        <taxon>Tracheophyta</taxon>
        <taxon>Spermatophyta</taxon>
        <taxon>Magnoliopsida</taxon>
        <taxon>eudicotyledons</taxon>
        <taxon>Gunneridae</taxon>
        <taxon>Pentapetalae</taxon>
        <taxon>Dilleniales</taxon>
        <taxon>Dilleniaceae</taxon>
        <taxon>Dillenia</taxon>
    </lineage>
</organism>
<protein>
    <submittedName>
        <fullName evidence="1">Uncharacterized protein</fullName>
    </submittedName>
</protein>
<gene>
    <name evidence="1" type="ORF">RJ641_011486</name>
</gene>
<keyword evidence="2" id="KW-1185">Reference proteome</keyword>
<reference evidence="1 2" key="1">
    <citation type="submission" date="2023-12" db="EMBL/GenBank/DDBJ databases">
        <title>A high-quality genome assembly for Dillenia turbinata (Dilleniales).</title>
        <authorList>
            <person name="Chanderbali A."/>
        </authorList>
    </citation>
    <scope>NUCLEOTIDE SEQUENCE [LARGE SCALE GENOMIC DNA]</scope>
    <source>
        <strain evidence="1">LSX21</strain>
        <tissue evidence="1">Leaf</tissue>
    </source>
</reference>
<evidence type="ECO:0000313" key="2">
    <source>
        <dbReference type="Proteomes" id="UP001370490"/>
    </source>
</evidence>
<comment type="caution">
    <text evidence="1">The sequence shown here is derived from an EMBL/GenBank/DDBJ whole genome shotgun (WGS) entry which is preliminary data.</text>
</comment>
<proteinExistence type="predicted"/>
<dbReference type="Proteomes" id="UP001370490">
    <property type="component" value="Unassembled WGS sequence"/>
</dbReference>
<accession>A0AAN8V5N6</accession>
<evidence type="ECO:0000313" key="1">
    <source>
        <dbReference type="EMBL" id="KAK6923182.1"/>
    </source>
</evidence>